<feature type="domain" description="Aminoglycoside phosphotransferase" evidence="2">
    <location>
        <begin position="133"/>
        <end position="369"/>
    </location>
</feature>
<keyword evidence="4" id="KW-1185">Reference proteome</keyword>
<reference evidence="3" key="1">
    <citation type="submission" date="2021-03" db="EMBL/GenBank/DDBJ databases">
        <authorList>
            <person name="Tagirdzhanova G."/>
        </authorList>
    </citation>
    <scope>NUCLEOTIDE SEQUENCE</scope>
</reference>
<feature type="compositionally biased region" description="Basic and acidic residues" evidence="1">
    <location>
        <begin position="1"/>
        <end position="10"/>
    </location>
</feature>
<dbReference type="InterPro" id="IPR002575">
    <property type="entry name" value="Aminoglycoside_PTrfase"/>
</dbReference>
<evidence type="ECO:0000256" key="1">
    <source>
        <dbReference type="SAM" id="MobiDB-lite"/>
    </source>
</evidence>
<feature type="region of interest" description="Disordered" evidence="1">
    <location>
        <begin position="461"/>
        <end position="487"/>
    </location>
</feature>
<evidence type="ECO:0000313" key="3">
    <source>
        <dbReference type="EMBL" id="CAF9916092.1"/>
    </source>
</evidence>
<dbReference type="AlphaFoldDB" id="A0A8H3F0K1"/>
<gene>
    <name evidence="3" type="ORF">IMSHALPRED_002972</name>
</gene>
<protein>
    <recommendedName>
        <fullName evidence="2">Aminoglycoside phosphotransferase domain-containing protein</fullName>
    </recommendedName>
</protein>
<feature type="region of interest" description="Disordered" evidence="1">
    <location>
        <begin position="1"/>
        <end position="43"/>
    </location>
</feature>
<dbReference type="InterPro" id="IPR051678">
    <property type="entry name" value="AGP_Transferase"/>
</dbReference>
<name>A0A8H3F0K1_9LECA</name>
<dbReference type="SUPFAM" id="SSF56112">
    <property type="entry name" value="Protein kinase-like (PK-like)"/>
    <property type="match status" value="1"/>
</dbReference>
<dbReference type="PANTHER" id="PTHR21310">
    <property type="entry name" value="AMINOGLYCOSIDE PHOSPHOTRANSFERASE-RELATED-RELATED"/>
    <property type="match status" value="1"/>
</dbReference>
<sequence length="487" mass="54868">MEASSHHEMTSHNSKTPATASSPSLQAQEEGADSSKHSVPSIRSGTSTLEFHHEPFEDFKPLVEQLCLKVWPNTAGSSTIERFLGSHLTGLLRRKAFSFRASLLSPNIFLVERLSGGSFNRIIGITVTKPNSQVANQYILRVPRFESARPEREVAIVEYVRQYSAIPVPKIVATDFTKDNLLKVPYVVQDRIPGFELHSKKQNFTQLTHEQQCSFATEFGLILRKLQGMSHPTPGQIETFANQQGVQEYRVRAFDVDADPFGENPELDHISLAALAPTFNSTLDFCQSQFKRWEAAASKHDDILKVEYMKCLAAIATQMNEAGFLGDNENCLCHLDLNHAPHNIMVNIRDKVLSISGILDWDSAVFAPRFVGCVPPMWIWAWNAEENEDEAHANNTPNTFEQQHLKQLFEDAVGEKFLRFAYPPEYRIARRLFKFAQHGMNASWHIEDADRLISEWAGMRPPDLPEIRNPLEDPDSSSSSDDDSTGS</sequence>
<dbReference type="PANTHER" id="PTHR21310:SF56">
    <property type="entry name" value="AMINOGLYCOSIDE PHOSPHOTRANSFERASE DOMAIN-CONTAINING PROTEIN"/>
    <property type="match status" value="1"/>
</dbReference>
<comment type="caution">
    <text evidence="3">The sequence shown here is derived from an EMBL/GenBank/DDBJ whole genome shotgun (WGS) entry which is preliminary data.</text>
</comment>
<accession>A0A8H3F0K1</accession>
<dbReference type="InterPro" id="IPR011009">
    <property type="entry name" value="Kinase-like_dom_sf"/>
</dbReference>
<organism evidence="3 4">
    <name type="scientific">Imshaugia aleurites</name>
    <dbReference type="NCBI Taxonomy" id="172621"/>
    <lineage>
        <taxon>Eukaryota</taxon>
        <taxon>Fungi</taxon>
        <taxon>Dikarya</taxon>
        <taxon>Ascomycota</taxon>
        <taxon>Pezizomycotina</taxon>
        <taxon>Lecanoromycetes</taxon>
        <taxon>OSLEUM clade</taxon>
        <taxon>Lecanoromycetidae</taxon>
        <taxon>Lecanorales</taxon>
        <taxon>Lecanorineae</taxon>
        <taxon>Parmeliaceae</taxon>
        <taxon>Imshaugia</taxon>
    </lineage>
</organism>
<dbReference type="Proteomes" id="UP000664534">
    <property type="component" value="Unassembled WGS sequence"/>
</dbReference>
<evidence type="ECO:0000313" key="4">
    <source>
        <dbReference type="Proteomes" id="UP000664534"/>
    </source>
</evidence>
<feature type="compositionally biased region" description="Acidic residues" evidence="1">
    <location>
        <begin position="472"/>
        <end position="487"/>
    </location>
</feature>
<feature type="compositionally biased region" description="Polar residues" evidence="1">
    <location>
        <begin position="11"/>
        <end position="27"/>
    </location>
</feature>
<dbReference type="OrthoDB" id="10003767at2759"/>
<proteinExistence type="predicted"/>
<dbReference type="EMBL" id="CAJPDT010000016">
    <property type="protein sequence ID" value="CAF9916092.1"/>
    <property type="molecule type" value="Genomic_DNA"/>
</dbReference>
<dbReference type="Pfam" id="PF01636">
    <property type="entry name" value="APH"/>
    <property type="match status" value="1"/>
</dbReference>
<evidence type="ECO:0000259" key="2">
    <source>
        <dbReference type="Pfam" id="PF01636"/>
    </source>
</evidence>